<dbReference type="Pfam" id="PF11227">
    <property type="entry name" value="DUF3025"/>
    <property type="match status" value="1"/>
</dbReference>
<proteinExistence type="predicted"/>
<dbReference type="Proteomes" id="UP000541421">
    <property type="component" value="Unassembled WGS sequence"/>
</dbReference>
<dbReference type="InterPro" id="IPR021390">
    <property type="entry name" value="DUF3025"/>
</dbReference>
<organism evidence="1 2">
    <name type="scientific">Pelistega europaea</name>
    <dbReference type="NCBI Taxonomy" id="106147"/>
    <lineage>
        <taxon>Bacteria</taxon>
        <taxon>Pseudomonadati</taxon>
        <taxon>Pseudomonadota</taxon>
        <taxon>Betaproteobacteria</taxon>
        <taxon>Burkholderiales</taxon>
        <taxon>Alcaligenaceae</taxon>
        <taxon>Pelistega</taxon>
    </lineage>
</organism>
<dbReference type="EMBL" id="JABGBO010000001">
    <property type="protein sequence ID" value="NOL48653.1"/>
    <property type="molecule type" value="Genomic_DNA"/>
</dbReference>
<protein>
    <submittedName>
        <fullName evidence="1">DUF3025 domain-containing protein</fullName>
    </submittedName>
</protein>
<comment type="caution">
    <text evidence="1">The sequence shown here is derived from an EMBL/GenBank/DDBJ whole genome shotgun (WGS) entry which is preliminary data.</text>
</comment>
<evidence type="ECO:0000313" key="2">
    <source>
        <dbReference type="Proteomes" id="UP000541421"/>
    </source>
</evidence>
<keyword evidence="2" id="KW-1185">Reference proteome</keyword>
<sequence>MPLSALHTIDIQAPYWHGWLDYLTHLPSYLTSSRLPLSQDEITQQNHSSYTSQTDNQAVFTIIDKQPTLDDHNVPAEGKVAYFLNQIAPAYFTQVLGKSFVAQSSLPTNFAYESFIFEQHKIPTRDGLHDFFNGLCWFLFPRTKQVFNQLHQQQIQQLGSTQRGRIRDRLTIMDENGFLISCPDALWEALVRKNWLQAFVELRHLWQQSKVMVFGHALLEKLVNPYKAITAHAIRIPLEVVAPMPLGVDDAPHSYTPQDITALDHYLSHWLNEKSLQEKPYIPLQIFGIPTWSSEVQDLNFYQDKTVFRSPLQPLNRQMKTKFL</sequence>
<reference evidence="1 2" key="1">
    <citation type="submission" date="2020-05" db="EMBL/GenBank/DDBJ databases">
        <authorList>
            <person name="Niu N."/>
        </authorList>
    </citation>
    <scope>NUCLEOTIDE SEQUENCE [LARGE SCALE GENOMIC DNA]</scope>
    <source>
        <strain evidence="1 2">LMG10982</strain>
    </source>
</reference>
<evidence type="ECO:0000313" key="1">
    <source>
        <dbReference type="EMBL" id="NOL48653.1"/>
    </source>
</evidence>
<dbReference type="RefSeq" id="WP_171587640.1">
    <property type="nucleotide sequence ID" value="NZ_JABGBO010000001.1"/>
</dbReference>
<dbReference type="AlphaFoldDB" id="A0A7Y4L850"/>
<name>A0A7Y4L850_9BURK</name>
<gene>
    <name evidence="1" type="ORF">HKX40_00670</name>
</gene>
<accession>A0A7Y4L850</accession>